<organism evidence="6 7">
    <name type="scientific">Aspergillus arachidicola</name>
    <dbReference type="NCBI Taxonomy" id="656916"/>
    <lineage>
        <taxon>Eukaryota</taxon>
        <taxon>Fungi</taxon>
        <taxon>Dikarya</taxon>
        <taxon>Ascomycota</taxon>
        <taxon>Pezizomycotina</taxon>
        <taxon>Eurotiomycetes</taxon>
        <taxon>Eurotiomycetidae</taxon>
        <taxon>Eurotiales</taxon>
        <taxon>Aspergillaceae</taxon>
        <taxon>Aspergillus</taxon>
        <taxon>Aspergillus subgen. Circumdati</taxon>
    </lineage>
</organism>
<dbReference type="PANTHER" id="PTHR11986:SF18">
    <property type="entry name" value="ORNITHINE AMINOTRANSFERASE, MITOCHONDRIAL"/>
    <property type="match status" value="1"/>
</dbReference>
<keyword evidence="5" id="KW-0808">Transferase</keyword>
<dbReference type="GO" id="GO:0055129">
    <property type="term" value="P:L-proline biosynthetic process"/>
    <property type="evidence" value="ECO:0007669"/>
    <property type="project" value="UniProtKB-UniPathway"/>
</dbReference>
<comment type="pathway">
    <text evidence="5">Amino-acid biosynthesis; L-proline biosynthesis; L-glutamate 5-semialdehyde from L-ornithine: step 1/1.</text>
</comment>
<evidence type="ECO:0000256" key="4">
    <source>
        <dbReference type="RuleBase" id="RU003560"/>
    </source>
</evidence>
<evidence type="ECO:0000256" key="5">
    <source>
        <dbReference type="RuleBase" id="RU365036"/>
    </source>
</evidence>
<comment type="caution">
    <text evidence="6">The sequence shown here is derived from an EMBL/GenBank/DDBJ whole genome shotgun (WGS) entry which is preliminary data.</text>
</comment>
<dbReference type="InterPro" id="IPR015422">
    <property type="entry name" value="PyrdxlP-dep_Trfase_small"/>
</dbReference>
<evidence type="ECO:0000256" key="2">
    <source>
        <dbReference type="ARBA" id="ARBA00008954"/>
    </source>
</evidence>
<comment type="catalytic activity">
    <reaction evidence="5">
        <text>a 2-oxocarboxylate + L-ornithine = L-glutamate 5-semialdehyde + an L-alpha-amino acid</text>
        <dbReference type="Rhea" id="RHEA:13877"/>
        <dbReference type="ChEBI" id="CHEBI:35179"/>
        <dbReference type="ChEBI" id="CHEBI:46911"/>
        <dbReference type="ChEBI" id="CHEBI:58066"/>
        <dbReference type="ChEBI" id="CHEBI:59869"/>
        <dbReference type="EC" id="2.6.1.13"/>
    </reaction>
</comment>
<accession>A0A2G7FX92</accession>
<dbReference type="InterPro" id="IPR015424">
    <property type="entry name" value="PyrdxlP-dep_Trfase"/>
</dbReference>
<evidence type="ECO:0000256" key="1">
    <source>
        <dbReference type="ARBA" id="ARBA00001933"/>
    </source>
</evidence>
<dbReference type="UniPathway" id="UPA00098">
    <property type="reaction ID" value="UER00358"/>
</dbReference>
<dbReference type="GO" id="GO:0004587">
    <property type="term" value="F:ornithine aminotransferase activity"/>
    <property type="evidence" value="ECO:0007669"/>
    <property type="project" value="UniProtKB-EC"/>
</dbReference>
<dbReference type="SUPFAM" id="SSF53383">
    <property type="entry name" value="PLP-dependent transferases"/>
    <property type="match status" value="1"/>
</dbReference>
<evidence type="ECO:0000256" key="3">
    <source>
        <dbReference type="ARBA" id="ARBA00022898"/>
    </source>
</evidence>
<gene>
    <name evidence="6" type="ORF">AARAC_006668</name>
</gene>
<comment type="cofactor">
    <cofactor evidence="1 5">
        <name>pyridoxal 5'-phosphate</name>
        <dbReference type="ChEBI" id="CHEBI:597326"/>
    </cofactor>
</comment>
<keyword evidence="5" id="KW-0032">Aminotransferase</keyword>
<dbReference type="EC" id="2.6.1.13" evidence="5"/>
<reference evidence="6 7" key="1">
    <citation type="submission" date="2017-05" db="EMBL/GenBank/DDBJ databases">
        <title>Genome sequence for an aflatoxigenic pathogen of Argentinian peanut, Aspergillus arachidicola.</title>
        <authorList>
            <person name="Moore G."/>
            <person name="Beltz S.B."/>
            <person name="Mack B.M."/>
        </authorList>
    </citation>
    <scope>NUCLEOTIDE SEQUENCE [LARGE SCALE GENOMIC DNA]</scope>
    <source>
        <strain evidence="6 7">CBS 117610</strain>
    </source>
</reference>
<dbReference type="CDD" id="cd00610">
    <property type="entry name" value="OAT_like"/>
    <property type="match status" value="1"/>
</dbReference>
<keyword evidence="7" id="KW-1185">Reference proteome</keyword>
<proteinExistence type="inferred from homology"/>
<dbReference type="Gene3D" id="3.90.1150.10">
    <property type="entry name" value="Aspartate Aminotransferase, domain 1"/>
    <property type="match status" value="1"/>
</dbReference>
<sequence length="443" mass="49133">MESDSGKKPDLKLSPRVKELLDLESRFTVGGFDPIPYVFEKGQGSLLWDVDGKEYIDFIGMFSAVNTGHCHPDIQKAMVEQLKKVSPVTRQIRTHNSMFGPFAKRLCDRFDYDKVIAMTSGTEAADTACKIARSWGINQKHIPANDCIVLGVGGSYHGLSSGVWSLMNSNPLRSTKYGLDSKIQMNINPSTGELLEYLDLEKMKSCLLEHKDRVAAVIMECIHGYSRDVNDEIHYARGVYELCKSMNILFIADEVRQGAGKTGKFFSFQHLGDDVKPDIVTMGKSITGGFYPQSFIMGVDKAMAAVGPYEMASTYGFSPLAIAAANATLDVIDRENLIQRGVHLGNLWRKTVEAWHHPLVDYVAQIGADSNLVLREVQPSRLAALCMHRGLFVYPKANGLRLSFAMNMSDEVLLRGAAILRSCLDDIDNYGSIEGEITHYKTV</sequence>
<name>A0A2G7FX92_9EURO</name>
<dbReference type="Pfam" id="PF00202">
    <property type="entry name" value="Aminotran_3"/>
    <property type="match status" value="1"/>
</dbReference>
<dbReference type="GO" id="GO:0019544">
    <property type="term" value="P:L-arginine catabolic process to L-glutamate"/>
    <property type="evidence" value="ECO:0007669"/>
    <property type="project" value="TreeGrafter"/>
</dbReference>
<dbReference type="InterPro" id="IPR015421">
    <property type="entry name" value="PyrdxlP-dep_Trfase_major"/>
</dbReference>
<dbReference type="GO" id="GO:0010121">
    <property type="term" value="P:L-arginine catabolic process to proline via ornithine"/>
    <property type="evidence" value="ECO:0007669"/>
    <property type="project" value="TreeGrafter"/>
</dbReference>
<protein>
    <recommendedName>
        <fullName evidence="5">Ornithine aminotransferase</fullName>
        <ecNumber evidence="5">2.6.1.13</ecNumber>
    </recommendedName>
</protein>
<dbReference type="GO" id="GO:0030170">
    <property type="term" value="F:pyridoxal phosphate binding"/>
    <property type="evidence" value="ECO:0007669"/>
    <property type="project" value="InterPro"/>
</dbReference>
<dbReference type="Gene3D" id="3.40.640.10">
    <property type="entry name" value="Type I PLP-dependent aspartate aminotransferase-like (Major domain)"/>
    <property type="match status" value="1"/>
</dbReference>
<evidence type="ECO:0000313" key="7">
    <source>
        <dbReference type="Proteomes" id="UP000231358"/>
    </source>
</evidence>
<dbReference type="EMBL" id="NEXV01000336">
    <property type="protein sequence ID" value="PIG85207.1"/>
    <property type="molecule type" value="Genomic_DNA"/>
</dbReference>
<dbReference type="AlphaFoldDB" id="A0A2G7FX92"/>
<dbReference type="PANTHER" id="PTHR11986">
    <property type="entry name" value="AMINOTRANSFERASE CLASS III"/>
    <property type="match status" value="1"/>
</dbReference>
<evidence type="ECO:0000313" key="6">
    <source>
        <dbReference type="EMBL" id="PIG85207.1"/>
    </source>
</evidence>
<dbReference type="GO" id="GO:0042802">
    <property type="term" value="F:identical protein binding"/>
    <property type="evidence" value="ECO:0007669"/>
    <property type="project" value="TreeGrafter"/>
</dbReference>
<dbReference type="STRING" id="656916.A0A2G7FX92"/>
<dbReference type="Proteomes" id="UP000231358">
    <property type="component" value="Unassembled WGS sequence"/>
</dbReference>
<comment type="similarity">
    <text evidence="2 4">Belongs to the class-III pyridoxal-phosphate-dependent aminotransferase family.</text>
</comment>
<dbReference type="InterPro" id="IPR005814">
    <property type="entry name" value="Aminotrans_3"/>
</dbReference>
<dbReference type="InterPro" id="IPR050103">
    <property type="entry name" value="Class-III_PLP-dep_AT"/>
</dbReference>
<keyword evidence="3 4" id="KW-0663">Pyridoxal phosphate</keyword>
<dbReference type="GO" id="GO:0005737">
    <property type="term" value="C:cytoplasm"/>
    <property type="evidence" value="ECO:0007669"/>
    <property type="project" value="TreeGrafter"/>
</dbReference>